<name>A0A7W7CHQ2_9PSEU</name>
<evidence type="ECO:0000256" key="1">
    <source>
        <dbReference type="SAM" id="MobiDB-lite"/>
    </source>
</evidence>
<proteinExistence type="predicted"/>
<dbReference type="Proteomes" id="UP000533598">
    <property type="component" value="Unassembled WGS sequence"/>
</dbReference>
<feature type="transmembrane region" description="Helical" evidence="2">
    <location>
        <begin position="29"/>
        <end position="50"/>
    </location>
</feature>
<accession>A0A7W7CHQ2</accession>
<evidence type="ECO:0000313" key="3">
    <source>
        <dbReference type="EMBL" id="MBB4681448.1"/>
    </source>
</evidence>
<feature type="transmembrane region" description="Helical" evidence="2">
    <location>
        <begin position="145"/>
        <end position="164"/>
    </location>
</feature>
<keyword evidence="2" id="KW-1133">Transmembrane helix</keyword>
<gene>
    <name evidence="3" type="ORF">HNR67_007566</name>
</gene>
<organism evidence="3 4">
    <name type="scientific">Crossiella cryophila</name>
    <dbReference type="NCBI Taxonomy" id="43355"/>
    <lineage>
        <taxon>Bacteria</taxon>
        <taxon>Bacillati</taxon>
        <taxon>Actinomycetota</taxon>
        <taxon>Actinomycetes</taxon>
        <taxon>Pseudonocardiales</taxon>
        <taxon>Pseudonocardiaceae</taxon>
        <taxon>Crossiella</taxon>
    </lineage>
</organism>
<dbReference type="RefSeq" id="WP_185008028.1">
    <property type="nucleotide sequence ID" value="NZ_BAAAUI010000008.1"/>
</dbReference>
<evidence type="ECO:0000313" key="4">
    <source>
        <dbReference type="Proteomes" id="UP000533598"/>
    </source>
</evidence>
<dbReference type="AlphaFoldDB" id="A0A7W7CHQ2"/>
<feature type="transmembrane region" description="Helical" evidence="2">
    <location>
        <begin position="170"/>
        <end position="190"/>
    </location>
</feature>
<protein>
    <submittedName>
        <fullName evidence="3">Uncharacterized protein</fullName>
    </submittedName>
</protein>
<keyword evidence="2" id="KW-0812">Transmembrane</keyword>
<evidence type="ECO:0000256" key="2">
    <source>
        <dbReference type="SAM" id="Phobius"/>
    </source>
</evidence>
<feature type="transmembrane region" description="Helical" evidence="2">
    <location>
        <begin position="57"/>
        <end position="79"/>
    </location>
</feature>
<comment type="caution">
    <text evidence="3">The sequence shown here is derived from an EMBL/GenBank/DDBJ whole genome shotgun (WGS) entry which is preliminary data.</text>
</comment>
<dbReference type="EMBL" id="JACHMH010000001">
    <property type="protein sequence ID" value="MBB4681448.1"/>
    <property type="molecule type" value="Genomic_DNA"/>
</dbReference>
<reference evidence="3 4" key="1">
    <citation type="submission" date="2020-08" db="EMBL/GenBank/DDBJ databases">
        <title>Sequencing the genomes of 1000 actinobacteria strains.</title>
        <authorList>
            <person name="Klenk H.-P."/>
        </authorList>
    </citation>
    <scope>NUCLEOTIDE SEQUENCE [LARGE SCALE GENOMIC DNA]</scope>
    <source>
        <strain evidence="3 4">DSM 44230</strain>
    </source>
</reference>
<sequence>MTAIAADRPLVTEPPAGTGGPGAARWRRLLVAIPVIVIAAEATALLAGLVRWRDALWLLLALEGPHIALIAGTMGYATVLTVRRRRGGMPGWTAFQSSYYQLLPAPVAWAITREFASLAAVLSLLLRGRRREARTFGYSAGRGRVFAIILLAILIELVLLHHVIPWPTVRLIHDIVGVYSLIIVIGYWAVPLTRPHRLLPDCLVLRSGHDVVAVVPWRGTVIIEHERLGIHPELDLAEERFVLPNGRGVTSLVIRSAEPVRARLGPRIGPVRVIHLGVDDPRAFRRAAAELGSIRDPEQSGP</sequence>
<keyword evidence="2" id="KW-0472">Membrane</keyword>
<keyword evidence="4" id="KW-1185">Reference proteome</keyword>
<feature type="region of interest" description="Disordered" evidence="1">
    <location>
        <begin position="1"/>
        <end position="21"/>
    </location>
</feature>